<organism evidence="1 2">
    <name type="scientific">Spinacia oleracea</name>
    <name type="common">Spinach</name>
    <dbReference type="NCBI Taxonomy" id="3562"/>
    <lineage>
        <taxon>Eukaryota</taxon>
        <taxon>Viridiplantae</taxon>
        <taxon>Streptophyta</taxon>
        <taxon>Embryophyta</taxon>
        <taxon>Tracheophyta</taxon>
        <taxon>Spermatophyta</taxon>
        <taxon>Magnoliopsida</taxon>
        <taxon>eudicotyledons</taxon>
        <taxon>Gunneridae</taxon>
        <taxon>Pentapetalae</taxon>
        <taxon>Caryophyllales</taxon>
        <taxon>Chenopodiaceae</taxon>
        <taxon>Chenopodioideae</taxon>
        <taxon>Anserineae</taxon>
        <taxon>Spinacia</taxon>
    </lineage>
</organism>
<dbReference type="PANTHER" id="PTHR33710">
    <property type="entry name" value="BNAC02G09200D PROTEIN"/>
    <property type="match status" value="1"/>
</dbReference>
<name>A0ABM3RSG4_SPIOL</name>
<dbReference type="InterPro" id="IPR036691">
    <property type="entry name" value="Endo/exonu/phosph_ase_sf"/>
</dbReference>
<accession>A0ABM3RSG4</accession>
<reference evidence="2" key="2">
    <citation type="submission" date="2025-08" db="UniProtKB">
        <authorList>
            <consortium name="RefSeq"/>
        </authorList>
    </citation>
    <scope>IDENTIFICATION</scope>
    <source>
        <tissue evidence="2">Leaf</tissue>
    </source>
</reference>
<dbReference type="RefSeq" id="XP_056698563.1">
    <property type="nucleotide sequence ID" value="XM_056842585.1"/>
</dbReference>
<protein>
    <recommendedName>
        <fullName evidence="3">Endonuclease/exonuclease/phosphatase domain-containing protein</fullName>
    </recommendedName>
</protein>
<evidence type="ECO:0000313" key="2">
    <source>
        <dbReference type="RefSeq" id="XP_056698563.1"/>
    </source>
</evidence>
<dbReference type="GeneID" id="130472135"/>
<evidence type="ECO:0000313" key="1">
    <source>
        <dbReference type="Proteomes" id="UP000813463"/>
    </source>
</evidence>
<dbReference type="SUPFAM" id="SSF56219">
    <property type="entry name" value="DNase I-like"/>
    <property type="match status" value="1"/>
</dbReference>
<dbReference type="Proteomes" id="UP000813463">
    <property type="component" value="Chromosome 4"/>
</dbReference>
<gene>
    <name evidence="2" type="primary">LOC130472135</name>
</gene>
<reference evidence="1" key="1">
    <citation type="journal article" date="2021" name="Nat. Commun.">
        <title>Genomic analyses provide insights into spinach domestication and the genetic basis of agronomic traits.</title>
        <authorList>
            <person name="Cai X."/>
            <person name="Sun X."/>
            <person name="Xu C."/>
            <person name="Sun H."/>
            <person name="Wang X."/>
            <person name="Ge C."/>
            <person name="Zhang Z."/>
            <person name="Wang Q."/>
            <person name="Fei Z."/>
            <person name="Jiao C."/>
            <person name="Wang Q."/>
        </authorList>
    </citation>
    <scope>NUCLEOTIDE SEQUENCE [LARGE SCALE GENOMIC DNA]</scope>
    <source>
        <strain evidence="1">cv. Varoflay</strain>
    </source>
</reference>
<proteinExistence type="predicted"/>
<keyword evidence="1" id="KW-1185">Reference proteome</keyword>
<sequence>MEERIGVGGAEMQRRCRNFAHWIESSGFIDLMYSGPKHTWARGETEATYMAARLDRFICNEEWRLRFEEGAVCHLPKNMSDHCPIIVSSGGFAPIPTSLRPFRFQAAWLNHDKFDNFVSSNWNRTEPIVPLQKEFASRLVKWNREVFHNIFRKKAELWARIGGVQRELSNGWNRKWVKL</sequence>
<evidence type="ECO:0008006" key="3">
    <source>
        <dbReference type="Google" id="ProtNLM"/>
    </source>
</evidence>
<dbReference type="Gene3D" id="3.60.10.10">
    <property type="entry name" value="Endonuclease/exonuclease/phosphatase"/>
    <property type="match status" value="1"/>
</dbReference>
<dbReference type="PANTHER" id="PTHR33710:SF64">
    <property type="entry name" value="ENDONUCLEASE_EXONUCLEASE_PHOSPHATASE DOMAIN-CONTAINING PROTEIN"/>
    <property type="match status" value="1"/>
</dbReference>